<proteinExistence type="predicted"/>
<reference evidence="2" key="1">
    <citation type="journal article" date="2022" name="bioRxiv">
        <title>Sequencing and chromosome-scale assembly of the giantPleurodeles waltlgenome.</title>
        <authorList>
            <person name="Brown T."/>
            <person name="Elewa A."/>
            <person name="Iarovenko S."/>
            <person name="Subramanian E."/>
            <person name="Araus A.J."/>
            <person name="Petzold A."/>
            <person name="Susuki M."/>
            <person name="Suzuki K.-i.T."/>
            <person name="Hayashi T."/>
            <person name="Toyoda A."/>
            <person name="Oliveira C."/>
            <person name="Osipova E."/>
            <person name="Leigh N.D."/>
            <person name="Simon A."/>
            <person name="Yun M.H."/>
        </authorList>
    </citation>
    <scope>NUCLEOTIDE SEQUENCE</scope>
    <source>
        <strain evidence="2">20211129_DDA</strain>
        <tissue evidence="2">Liver</tissue>
    </source>
</reference>
<organism evidence="2 3">
    <name type="scientific">Pleurodeles waltl</name>
    <name type="common">Iberian ribbed newt</name>
    <dbReference type="NCBI Taxonomy" id="8319"/>
    <lineage>
        <taxon>Eukaryota</taxon>
        <taxon>Metazoa</taxon>
        <taxon>Chordata</taxon>
        <taxon>Craniata</taxon>
        <taxon>Vertebrata</taxon>
        <taxon>Euteleostomi</taxon>
        <taxon>Amphibia</taxon>
        <taxon>Batrachia</taxon>
        <taxon>Caudata</taxon>
        <taxon>Salamandroidea</taxon>
        <taxon>Salamandridae</taxon>
        <taxon>Pleurodelinae</taxon>
        <taxon>Pleurodeles</taxon>
    </lineage>
</organism>
<keyword evidence="3" id="KW-1185">Reference proteome</keyword>
<feature type="compositionally biased region" description="Polar residues" evidence="1">
    <location>
        <begin position="153"/>
        <end position="162"/>
    </location>
</feature>
<protein>
    <submittedName>
        <fullName evidence="2">Uncharacterized protein</fullName>
    </submittedName>
</protein>
<evidence type="ECO:0000256" key="1">
    <source>
        <dbReference type="SAM" id="MobiDB-lite"/>
    </source>
</evidence>
<comment type="caution">
    <text evidence="2">The sequence shown here is derived from an EMBL/GenBank/DDBJ whole genome shotgun (WGS) entry which is preliminary data.</text>
</comment>
<dbReference type="EMBL" id="JANPWB010000008">
    <property type="protein sequence ID" value="KAJ1167085.1"/>
    <property type="molecule type" value="Genomic_DNA"/>
</dbReference>
<accession>A0AAV7SSW1</accession>
<feature type="region of interest" description="Disordered" evidence="1">
    <location>
        <begin position="102"/>
        <end position="188"/>
    </location>
</feature>
<gene>
    <name evidence="2" type="ORF">NDU88_007478</name>
</gene>
<sequence length="188" mass="21144">MTAEWVNAPARIVWGTTQPFILRSGRNNYIPSKTQARSSWRYAETTAFDSTRDNQAARGFKALGGCEYSGISGEHRHEVFSVAHPTEGLPTEMMKHIRVISQPRPENSCAEPVPEQRERPPGREALNLDPPSPESRKEGTLPRSSTRREPKTLTFTSENVPQNRELAPAESRTPESRNERHKTQNPSA</sequence>
<dbReference type="Proteomes" id="UP001066276">
    <property type="component" value="Chromosome 4_2"/>
</dbReference>
<name>A0AAV7SSW1_PLEWA</name>
<feature type="compositionally biased region" description="Basic and acidic residues" evidence="1">
    <location>
        <begin position="172"/>
        <end position="182"/>
    </location>
</feature>
<feature type="compositionally biased region" description="Basic and acidic residues" evidence="1">
    <location>
        <begin position="134"/>
        <end position="151"/>
    </location>
</feature>
<dbReference type="AlphaFoldDB" id="A0AAV7SSW1"/>
<evidence type="ECO:0000313" key="2">
    <source>
        <dbReference type="EMBL" id="KAJ1167085.1"/>
    </source>
</evidence>
<evidence type="ECO:0000313" key="3">
    <source>
        <dbReference type="Proteomes" id="UP001066276"/>
    </source>
</evidence>